<name>A0A1B3SK61_9MOLU</name>
<protein>
    <submittedName>
        <fullName evidence="2">Uncharacterized protein</fullName>
    </submittedName>
</protein>
<dbReference type="Proteomes" id="UP000094378">
    <property type="component" value="Chromosome"/>
</dbReference>
<keyword evidence="1" id="KW-0472">Membrane</keyword>
<keyword evidence="1" id="KW-0812">Transmembrane</keyword>
<keyword evidence="1" id="KW-1133">Transmembrane helix</keyword>
<gene>
    <name evidence="2" type="ORF">SHELI_v1c03610</name>
</gene>
<feature type="transmembrane region" description="Helical" evidence="1">
    <location>
        <begin position="57"/>
        <end position="80"/>
    </location>
</feature>
<evidence type="ECO:0000313" key="3">
    <source>
        <dbReference type="Proteomes" id="UP000094378"/>
    </source>
</evidence>
<feature type="transmembrane region" description="Helical" evidence="1">
    <location>
        <begin position="27"/>
        <end position="50"/>
    </location>
</feature>
<dbReference type="EMBL" id="CP017015">
    <property type="protein sequence ID" value="AOG60316.1"/>
    <property type="molecule type" value="Genomic_DNA"/>
</dbReference>
<reference evidence="2 3" key="1">
    <citation type="submission" date="2016-08" db="EMBL/GenBank/DDBJ databases">
        <title>Complete genome sequence of Spiroplasma helicoides TABS-2 (DSM 22551).</title>
        <authorList>
            <person name="Shen W.-Y."/>
            <person name="Lo W.-S."/>
            <person name="Lai Y.-C."/>
            <person name="Kuo C.-H."/>
        </authorList>
    </citation>
    <scope>NUCLEOTIDE SEQUENCE [LARGE SCALE GENOMIC DNA]</scope>
    <source>
        <strain evidence="2 3">TABS-2</strain>
    </source>
</reference>
<sequence length="262" mass="31518">MYFYYNYHLDDVKNKILDNFIFNTFKVYYYLIVFLFVMDFIPFMLVLLGYIETNFSIGFLSGFWAFCLYIINIGFGINFINKTKIFFNNTPNSYKIELLYKKYSIWCYFIGIFQIFIIYRYYNKLAKSLGNHGFIIKSKNRYLLPTLANMDKNKDIEKLATNYPNNYKENIHYTSLPKLPEIQQLQSFTFYSEIFIIKVFNAVENIDLKIKFNKKTDLKIEKSTFFEDSKIYVIKIHALSHNKNKIILKYGKFDKSVFYISK</sequence>
<keyword evidence="3" id="KW-1185">Reference proteome</keyword>
<feature type="transmembrane region" description="Helical" evidence="1">
    <location>
        <begin position="103"/>
        <end position="122"/>
    </location>
</feature>
<evidence type="ECO:0000256" key="1">
    <source>
        <dbReference type="SAM" id="Phobius"/>
    </source>
</evidence>
<dbReference type="STRING" id="216938.SHELI_v1c03610"/>
<dbReference type="AlphaFoldDB" id="A0A1B3SK61"/>
<dbReference type="KEGG" id="shj:SHELI_v1c03610"/>
<organism evidence="2 3">
    <name type="scientific">Spiroplasma helicoides</name>
    <dbReference type="NCBI Taxonomy" id="216938"/>
    <lineage>
        <taxon>Bacteria</taxon>
        <taxon>Bacillati</taxon>
        <taxon>Mycoplasmatota</taxon>
        <taxon>Mollicutes</taxon>
        <taxon>Entomoplasmatales</taxon>
        <taxon>Spiroplasmataceae</taxon>
        <taxon>Spiroplasma</taxon>
    </lineage>
</organism>
<accession>A0A1B3SK61</accession>
<proteinExistence type="predicted"/>
<evidence type="ECO:0000313" key="2">
    <source>
        <dbReference type="EMBL" id="AOG60316.1"/>
    </source>
</evidence>